<evidence type="ECO:0000256" key="1">
    <source>
        <dbReference type="ARBA" id="ARBA00004167"/>
    </source>
</evidence>
<evidence type="ECO:0000313" key="9">
    <source>
        <dbReference type="EMBL" id="TBU58319.1"/>
    </source>
</evidence>
<organism evidence="9 10">
    <name type="scientific">Dichomitus squalens</name>
    <dbReference type="NCBI Taxonomy" id="114155"/>
    <lineage>
        <taxon>Eukaryota</taxon>
        <taxon>Fungi</taxon>
        <taxon>Dikarya</taxon>
        <taxon>Basidiomycota</taxon>
        <taxon>Agaricomycotina</taxon>
        <taxon>Agaricomycetes</taxon>
        <taxon>Polyporales</taxon>
        <taxon>Polyporaceae</taxon>
        <taxon>Dichomitus</taxon>
    </lineage>
</organism>
<evidence type="ECO:0000256" key="6">
    <source>
        <dbReference type="SAM" id="MobiDB-lite"/>
    </source>
</evidence>
<sequence>MMLLYLCLALLVSVFAVLTGAAEPSPPIVRLGSLARRCSFQLGKTEFNLCPILEGNDGGWTVQWETRTPPTVTKTTYRIDLRGPLQRDADVPREEQCPNGTWICQTISNRRPRHEDEELRVLQVIPVAGAMNLPNITRYRPGVNVTAELTSARQDPKTSVLHVRLHGGFYVYGAQKADFQFICDRSVDEPSTPTYAWAWNGTHTFQWRSRHACGSQQATAPPKEAPPPPDDTDDSGDDAPPQDDESDGQDLREGNPLMGRMTRTTMALLLSSFTAVITLAYLAWRPPTRVRQYVTKFMKAHPRLARFRVGEQVLIRWAYEDLEMDEGYSPSEEDTMVNWSADEEGSGEGIPLKPSPRKGGMLNYGTT</sequence>
<evidence type="ECO:0000256" key="2">
    <source>
        <dbReference type="ARBA" id="ARBA00022692"/>
    </source>
</evidence>
<dbReference type="GO" id="GO:0016020">
    <property type="term" value="C:membrane"/>
    <property type="evidence" value="ECO:0007669"/>
    <property type="project" value="UniProtKB-SubCell"/>
</dbReference>
<feature type="compositionally biased region" description="Acidic residues" evidence="6">
    <location>
        <begin position="230"/>
        <end position="248"/>
    </location>
</feature>
<keyword evidence="10" id="KW-1185">Reference proteome</keyword>
<evidence type="ECO:0000256" key="4">
    <source>
        <dbReference type="ARBA" id="ARBA00022989"/>
    </source>
</evidence>
<feature type="region of interest" description="Disordered" evidence="6">
    <location>
        <begin position="341"/>
        <end position="367"/>
    </location>
</feature>
<dbReference type="InterPro" id="IPR018939">
    <property type="entry name" value="Autophagy-rel_prot_27"/>
</dbReference>
<keyword evidence="2 7" id="KW-0812">Transmembrane</keyword>
<feature type="transmembrane region" description="Helical" evidence="7">
    <location>
        <begin position="266"/>
        <end position="284"/>
    </location>
</feature>
<proteinExistence type="predicted"/>
<dbReference type="SUPFAM" id="SSF50911">
    <property type="entry name" value="Mannose 6-phosphate receptor domain"/>
    <property type="match status" value="1"/>
</dbReference>
<dbReference type="Pfam" id="PF09451">
    <property type="entry name" value="ATG27"/>
    <property type="match status" value="1"/>
</dbReference>
<dbReference type="EMBL" id="ML145126">
    <property type="protein sequence ID" value="TBU58319.1"/>
    <property type="molecule type" value="Genomic_DNA"/>
</dbReference>
<evidence type="ECO:0000256" key="5">
    <source>
        <dbReference type="ARBA" id="ARBA00023136"/>
    </source>
</evidence>
<evidence type="ECO:0000313" key="10">
    <source>
        <dbReference type="Proteomes" id="UP000292082"/>
    </source>
</evidence>
<evidence type="ECO:0000256" key="3">
    <source>
        <dbReference type="ARBA" id="ARBA00022729"/>
    </source>
</evidence>
<dbReference type="InterPro" id="IPR009011">
    <property type="entry name" value="Man6P_isomerase_rcpt-bd_dom_sf"/>
</dbReference>
<keyword evidence="5 7" id="KW-0472">Membrane</keyword>
<evidence type="ECO:0000256" key="8">
    <source>
        <dbReference type="SAM" id="SignalP"/>
    </source>
</evidence>
<accession>A0A4Q9PV65</accession>
<feature type="signal peptide" evidence="8">
    <location>
        <begin position="1"/>
        <end position="22"/>
    </location>
</feature>
<dbReference type="AlphaFoldDB" id="A0A4Q9PV65"/>
<keyword evidence="4 7" id="KW-1133">Transmembrane helix</keyword>
<reference evidence="9 10" key="1">
    <citation type="submission" date="2019-01" db="EMBL/GenBank/DDBJ databases">
        <title>Draft genome sequences of three monokaryotic isolates of the white-rot basidiomycete fungus Dichomitus squalens.</title>
        <authorList>
            <consortium name="DOE Joint Genome Institute"/>
            <person name="Lopez S.C."/>
            <person name="Andreopoulos B."/>
            <person name="Pangilinan J."/>
            <person name="Lipzen A."/>
            <person name="Riley R."/>
            <person name="Ahrendt S."/>
            <person name="Ng V."/>
            <person name="Barry K."/>
            <person name="Daum C."/>
            <person name="Grigoriev I.V."/>
            <person name="Hilden K.S."/>
            <person name="Makela M.R."/>
            <person name="de Vries R.P."/>
        </authorList>
    </citation>
    <scope>NUCLEOTIDE SEQUENCE [LARGE SCALE GENOMIC DNA]</scope>
    <source>
        <strain evidence="9 10">CBS 464.89</strain>
    </source>
</reference>
<dbReference type="Proteomes" id="UP000292082">
    <property type="component" value="Unassembled WGS sequence"/>
</dbReference>
<comment type="subcellular location">
    <subcellularLocation>
        <location evidence="1">Membrane</location>
        <topology evidence="1">Single-pass membrane protein</topology>
    </subcellularLocation>
</comment>
<feature type="chain" id="PRO_5020793310" evidence="8">
    <location>
        <begin position="23"/>
        <end position="367"/>
    </location>
</feature>
<dbReference type="Gene3D" id="2.70.130.10">
    <property type="entry name" value="Mannose-6-phosphate receptor binding domain"/>
    <property type="match status" value="1"/>
</dbReference>
<gene>
    <name evidence="9" type="ORF">BD310DRAFT_851548</name>
</gene>
<evidence type="ECO:0000256" key="7">
    <source>
        <dbReference type="SAM" id="Phobius"/>
    </source>
</evidence>
<keyword evidence="3 8" id="KW-0732">Signal</keyword>
<feature type="region of interest" description="Disordered" evidence="6">
    <location>
        <begin position="210"/>
        <end position="257"/>
    </location>
</feature>
<protein>
    <submittedName>
        <fullName evidence="9">Autophagy-related protein 27-domain-containing protein</fullName>
    </submittedName>
</protein>
<name>A0A4Q9PV65_9APHY</name>